<evidence type="ECO:0000313" key="2">
    <source>
        <dbReference type="EMBL" id="GBP43220.1"/>
    </source>
</evidence>
<feature type="compositionally biased region" description="Polar residues" evidence="1">
    <location>
        <begin position="11"/>
        <end position="27"/>
    </location>
</feature>
<protein>
    <submittedName>
        <fullName evidence="2">General transcription factor II-I repeat domain-containing protein 2A</fullName>
    </submittedName>
</protein>
<organism evidence="2 3">
    <name type="scientific">Eumeta variegata</name>
    <name type="common">Bagworm moth</name>
    <name type="synonym">Eumeta japonica</name>
    <dbReference type="NCBI Taxonomy" id="151549"/>
    <lineage>
        <taxon>Eukaryota</taxon>
        <taxon>Metazoa</taxon>
        <taxon>Ecdysozoa</taxon>
        <taxon>Arthropoda</taxon>
        <taxon>Hexapoda</taxon>
        <taxon>Insecta</taxon>
        <taxon>Pterygota</taxon>
        <taxon>Neoptera</taxon>
        <taxon>Endopterygota</taxon>
        <taxon>Lepidoptera</taxon>
        <taxon>Glossata</taxon>
        <taxon>Ditrysia</taxon>
        <taxon>Tineoidea</taxon>
        <taxon>Psychidae</taxon>
        <taxon>Oiketicinae</taxon>
        <taxon>Eumeta</taxon>
    </lineage>
</organism>
<dbReference type="OrthoDB" id="7457311at2759"/>
<accession>A0A4C1VX93</accession>
<comment type="caution">
    <text evidence="2">The sequence shown here is derived from an EMBL/GenBank/DDBJ whole genome shotgun (WGS) entry which is preliminary data.</text>
</comment>
<feature type="compositionally biased region" description="Polar residues" evidence="1">
    <location>
        <begin position="44"/>
        <end position="65"/>
    </location>
</feature>
<proteinExistence type="predicted"/>
<evidence type="ECO:0000313" key="3">
    <source>
        <dbReference type="Proteomes" id="UP000299102"/>
    </source>
</evidence>
<feature type="region of interest" description="Disordered" evidence="1">
    <location>
        <begin position="1"/>
        <end position="98"/>
    </location>
</feature>
<feature type="compositionally biased region" description="Basic and acidic residues" evidence="1">
    <location>
        <begin position="67"/>
        <end position="80"/>
    </location>
</feature>
<dbReference type="PANTHER" id="PTHR45913:SF5">
    <property type="entry name" value="GENERAL TRANSCRIPTION FACTOR II-I REPEAT DOMAIN-CONTAINING PROTEIN 2A-LIKE PROTEIN"/>
    <property type="match status" value="1"/>
</dbReference>
<dbReference type="Proteomes" id="UP000299102">
    <property type="component" value="Unassembled WGS sequence"/>
</dbReference>
<dbReference type="PANTHER" id="PTHR45913">
    <property type="entry name" value="EPM2A-INTERACTING PROTEIN 1"/>
    <property type="match status" value="1"/>
</dbReference>
<keyword evidence="3" id="KW-1185">Reference proteome</keyword>
<dbReference type="EMBL" id="BGZK01000432">
    <property type="protein sequence ID" value="GBP43220.1"/>
    <property type="molecule type" value="Genomic_DNA"/>
</dbReference>
<sequence length="342" mass="38939">MYESLIRKDQCSSLPSTDSTTHGQCDSPTPRARARPLSSYPEHVSSQHTANYIRSSASTTTYPKNRQQKETNKCGCEGRRSSMRRYRERRLSGPAKSTRRRLMQALKYNEDKSLPRDTLTGAYVTSTETLDPALVFDPDPSHTFVSDPVPTLIFDPSLVLNFASILTFDSDSGSVFDSDICPTFNSDSAMNHSSDLTEAGSYLNDLNLKLQKQGQLVNDLYSHLKAFQNKIRLWEVNMLSGNSYHFTTRSAYEYTSYAQFADELKLLSEQFSNRFSDFKNMEDCFNLYAIPTKVMHKMLQYTCNGVDRDSRKLTPKSKFEDESCTISTKNTSKKTIFRSLED</sequence>
<dbReference type="STRING" id="151549.A0A4C1VX93"/>
<evidence type="ECO:0000256" key="1">
    <source>
        <dbReference type="SAM" id="MobiDB-lite"/>
    </source>
</evidence>
<dbReference type="AlphaFoldDB" id="A0A4C1VX93"/>
<reference evidence="2 3" key="1">
    <citation type="journal article" date="2019" name="Commun. Biol.">
        <title>The bagworm genome reveals a unique fibroin gene that provides high tensile strength.</title>
        <authorList>
            <person name="Kono N."/>
            <person name="Nakamura H."/>
            <person name="Ohtoshi R."/>
            <person name="Tomita M."/>
            <person name="Numata K."/>
            <person name="Arakawa K."/>
        </authorList>
    </citation>
    <scope>NUCLEOTIDE SEQUENCE [LARGE SCALE GENOMIC DNA]</scope>
</reference>
<gene>
    <name evidence="2" type="primary">GTF2IRD2</name>
    <name evidence="2" type="ORF">EVAR_39277_1</name>
</gene>
<name>A0A4C1VX93_EUMVA</name>
<feature type="compositionally biased region" description="Basic and acidic residues" evidence="1">
    <location>
        <begin position="1"/>
        <end position="10"/>
    </location>
</feature>